<protein>
    <submittedName>
        <fullName evidence="2">Uncharacterized protein</fullName>
    </submittedName>
</protein>
<dbReference type="RefSeq" id="WP_122626498.1">
    <property type="nucleotide sequence ID" value="NZ_UPPP01000056.1"/>
</dbReference>
<accession>A0A498R8N7</accession>
<dbReference type="InterPro" id="IPR052943">
    <property type="entry name" value="TMTC_O-mannosyl-trnsfr"/>
</dbReference>
<feature type="repeat" description="TPR" evidence="1">
    <location>
        <begin position="37"/>
        <end position="70"/>
    </location>
</feature>
<dbReference type="OrthoDB" id="6193797at2"/>
<dbReference type="InterPro" id="IPR002201">
    <property type="entry name" value="Glyco_trans_9"/>
</dbReference>
<feature type="repeat" description="TPR" evidence="1">
    <location>
        <begin position="71"/>
        <end position="104"/>
    </location>
</feature>
<dbReference type="Pfam" id="PF13432">
    <property type="entry name" value="TPR_16"/>
    <property type="match status" value="1"/>
</dbReference>
<dbReference type="Proteomes" id="UP000277811">
    <property type="component" value="Unassembled WGS sequence"/>
</dbReference>
<evidence type="ECO:0000256" key="1">
    <source>
        <dbReference type="PROSITE-ProRule" id="PRU00339"/>
    </source>
</evidence>
<dbReference type="Pfam" id="PF01075">
    <property type="entry name" value="Glyco_transf_9"/>
    <property type="match status" value="1"/>
</dbReference>
<dbReference type="InterPro" id="IPR011990">
    <property type="entry name" value="TPR-like_helical_dom_sf"/>
</dbReference>
<dbReference type="SMART" id="SM00028">
    <property type="entry name" value="TPR"/>
    <property type="match status" value="5"/>
</dbReference>
<dbReference type="PANTHER" id="PTHR44809:SF1">
    <property type="entry name" value="PROTEIN O-MANNOSYL-TRANSFERASE TMTC1"/>
    <property type="match status" value="1"/>
</dbReference>
<dbReference type="SUPFAM" id="SSF48452">
    <property type="entry name" value="TPR-like"/>
    <property type="match status" value="1"/>
</dbReference>
<name>A0A498R8N7_9FIRM</name>
<dbReference type="PROSITE" id="PS50005">
    <property type="entry name" value="TPR"/>
    <property type="match status" value="4"/>
</dbReference>
<dbReference type="SUPFAM" id="SSF53756">
    <property type="entry name" value="UDP-Glycosyltransferase/glycogen phosphorylase"/>
    <property type="match status" value="1"/>
</dbReference>
<dbReference type="Gene3D" id="3.40.50.2000">
    <property type="entry name" value="Glycogen Phosphorylase B"/>
    <property type="match status" value="1"/>
</dbReference>
<feature type="repeat" description="TPR" evidence="1">
    <location>
        <begin position="105"/>
        <end position="138"/>
    </location>
</feature>
<dbReference type="Gene3D" id="1.25.40.10">
    <property type="entry name" value="Tetratricopeptide repeat domain"/>
    <property type="match status" value="2"/>
</dbReference>
<dbReference type="EMBL" id="UPPP01000056">
    <property type="protein sequence ID" value="VBB05508.1"/>
    <property type="molecule type" value="Genomic_DNA"/>
</dbReference>
<proteinExistence type="predicted"/>
<dbReference type="PANTHER" id="PTHR44809">
    <property type="match status" value="1"/>
</dbReference>
<dbReference type="AlphaFoldDB" id="A0A498R8N7"/>
<dbReference type="GO" id="GO:0016757">
    <property type="term" value="F:glycosyltransferase activity"/>
    <property type="evidence" value="ECO:0007669"/>
    <property type="project" value="InterPro"/>
</dbReference>
<evidence type="ECO:0000313" key="2">
    <source>
        <dbReference type="EMBL" id="VBB05508.1"/>
    </source>
</evidence>
<keyword evidence="1" id="KW-0802">TPR repeat</keyword>
<reference evidence="2 3" key="1">
    <citation type="submission" date="2018-06" db="EMBL/GenBank/DDBJ databases">
        <authorList>
            <person name="Strepis N."/>
        </authorList>
    </citation>
    <scope>NUCLEOTIDE SEQUENCE [LARGE SCALE GENOMIC DNA]</scope>
    <source>
        <strain evidence="2">LUCI</strain>
    </source>
</reference>
<organism evidence="2 3">
    <name type="scientific">Lucifera butyrica</name>
    <dbReference type="NCBI Taxonomy" id="1351585"/>
    <lineage>
        <taxon>Bacteria</taxon>
        <taxon>Bacillati</taxon>
        <taxon>Bacillota</taxon>
        <taxon>Negativicutes</taxon>
        <taxon>Veillonellales</taxon>
        <taxon>Veillonellaceae</taxon>
        <taxon>Lucifera</taxon>
    </lineage>
</organism>
<feature type="repeat" description="TPR" evidence="1">
    <location>
        <begin position="3"/>
        <end position="36"/>
    </location>
</feature>
<keyword evidence="3" id="KW-1185">Reference proteome</keyword>
<sequence>MTAEMHLQRGIELAHKKAYQEAVDSLRLAIGLKPDDAEAYNSLGEVLNDMRRPADAEPYLRRAIELDPDYAAAHNNLGMALTKLTRPDEAAACFHRVTELLPDEPVAYYNLGVVLKEARRLAEAEGCLHRALKLNPDYPAAEFALGTLYLLLGQFDKGWKTYESRHKLLGFNPDIHLWQGEDLRGRKILLFQEQGFGDTLQFFRFAPRIAALADSTTLWVQKPLYRLLAASEHNVKIHAGDDIKEEFDFVATLLSLPRIFNISTAAIPGTVPYLQPDREIAARWQKTLQKTADNKRVRAGVVWAGNPHHNNDHNRSIPFQLFQQLLSINTISWISLQTGPQAGDLASCSGQVTDCGCTLSDFAETAGLIANLDLVITVDTSVAHLAGALGKKTWLLLPFMPDWRWQLDREDCPWYPTMRLFRQSRPGNWQEVLDRVKQALNDL</sequence>
<gene>
    <name evidence="2" type="ORF">LUCI_0718</name>
</gene>
<dbReference type="Pfam" id="PF00515">
    <property type="entry name" value="TPR_1"/>
    <property type="match status" value="1"/>
</dbReference>
<dbReference type="InterPro" id="IPR019734">
    <property type="entry name" value="TPR_rpt"/>
</dbReference>
<evidence type="ECO:0000313" key="3">
    <source>
        <dbReference type="Proteomes" id="UP000277811"/>
    </source>
</evidence>